<dbReference type="AlphaFoldDB" id="D0WEV4"/>
<evidence type="ECO:0000313" key="3">
    <source>
        <dbReference type="Proteomes" id="UP000006001"/>
    </source>
</evidence>
<keyword evidence="1" id="KW-0175">Coiled coil</keyword>
<dbReference type="InterPro" id="IPR019219">
    <property type="entry name" value="DUF2130"/>
</dbReference>
<dbReference type="PIRSF" id="PIRSF005850">
    <property type="entry name" value="UCP005850"/>
    <property type="match status" value="1"/>
</dbReference>
<sequence>MSEIKCPECGTVFTVDESDYLSIVRQVRDAEFAQEIDARLALERDAHEQQRLAREAASALELQKAVQEKDAQIAALTARIEGLAQAGEAQTRIRLLEEEERHREALAKVERDRDALRSRVEQQQADARRVAAEHESELRDKLNAKDLVIHERDAEIERIRDMRSRLNTKLLGESLEQHCEIEFNRLRATAFRNAYFEKDNDASGGSKGDYIYRETDENGVEIISIMFEMKNEQDGATHHKRNEDHFKKLDRDRTEKKCEYAVLVSLLEPESELYNGGIVDVSYRFDKMYVIRPQFFIPMITILRNAALESLKYRSELALVRQQDIDVTNFEESLNDFKERFARNYDLASRKFSNAIDEIDKTIDHLQKVKESLIGSERNLRLANDKADALTVRKLTRGNATMKAKFDELSEKERGLPAQ</sequence>
<gene>
    <name evidence="2" type="ORF">HMPREF0762_00336</name>
</gene>
<dbReference type="GeneID" id="85006993"/>
<dbReference type="Proteomes" id="UP000006001">
    <property type="component" value="Unassembled WGS sequence"/>
</dbReference>
<organism evidence="2 3">
    <name type="scientific">Slackia exigua (strain ATCC 700122 / DSM 15923 / CIP 105133 / JCM 11022 / KCTC 5966 / S-7)</name>
    <dbReference type="NCBI Taxonomy" id="649764"/>
    <lineage>
        <taxon>Bacteria</taxon>
        <taxon>Bacillati</taxon>
        <taxon>Actinomycetota</taxon>
        <taxon>Coriobacteriia</taxon>
        <taxon>Eggerthellales</taxon>
        <taxon>Eggerthellaceae</taxon>
        <taxon>Slackia</taxon>
    </lineage>
</organism>
<protein>
    <recommendedName>
        <fullName evidence="4">DUF2130 domain-containing protein</fullName>
    </recommendedName>
</protein>
<evidence type="ECO:0000313" key="2">
    <source>
        <dbReference type="EMBL" id="EEZ62242.1"/>
    </source>
</evidence>
<dbReference type="STRING" id="649764.HMPREF0762_00336"/>
<evidence type="ECO:0008006" key="4">
    <source>
        <dbReference type="Google" id="ProtNLM"/>
    </source>
</evidence>
<dbReference type="HOGENOM" id="CLU_034837_0_0_11"/>
<dbReference type="Pfam" id="PF09903">
    <property type="entry name" value="DUF2130"/>
    <property type="match status" value="1"/>
</dbReference>
<keyword evidence="3" id="KW-1185">Reference proteome</keyword>
<name>D0WEV4_SLAES</name>
<feature type="coiled-coil region" evidence="1">
    <location>
        <begin position="59"/>
        <end position="137"/>
    </location>
</feature>
<accession>D0WEV4</accession>
<dbReference type="OrthoDB" id="3224137at2"/>
<proteinExistence type="predicted"/>
<evidence type="ECO:0000256" key="1">
    <source>
        <dbReference type="SAM" id="Coils"/>
    </source>
</evidence>
<reference evidence="2" key="1">
    <citation type="submission" date="2009-10" db="EMBL/GenBank/DDBJ databases">
        <authorList>
            <person name="Weinstock G."/>
            <person name="Sodergren E."/>
            <person name="Clifton S."/>
            <person name="Fulton L."/>
            <person name="Fulton B."/>
            <person name="Courtney L."/>
            <person name="Fronick C."/>
            <person name="Harrison M."/>
            <person name="Strong C."/>
            <person name="Farmer C."/>
            <person name="Delahaunty K."/>
            <person name="Markovic C."/>
            <person name="Hall O."/>
            <person name="Minx P."/>
            <person name="Tomlinson C."/>
            <person name="Mitreva M."/>
            <person name="Nelson J."/>
            <person name="Hou S."/>
            <person name="Wollam A."/>
            <person name="Pepin K.H."/>
            <person name="Johnson M."/>
            <person name="Bhonagiri V."/>
            <person name="Nash W.E."/>
            <person name="Warren W."/>
            <person name="Chinwalla A."/>
            <person name="Mardis E.R."/>
            <person name="Wilson R.K."/>
        </authorList>
    </citation>
    <scope>NUCLEOTIDE SEQUENCE [LARGE SCALE GENOMIC DNA]</scope>
    <source>
        <strain evidence="2">ATCC 700122</strain>
    </source>
</reference>
<dbReference type="EMBL" id="ACUX02000004">
    <property type="protein sequence ID" value="EEZ62242.1"/>
    <property type="molecule type" value="Genomic_DNA"/>
</dbReference>
<dbReference type="RefSeq" id="WP_006361582.1">
    <property type="nucleotide sequence ID" value="NZ_GG700630.1"/>
</dbReference>
<comment type="caution">
    <text evidence="2">The sequence shown here is derived from an EMBL/GenBank/DDBJ whole genome shotgun (WGS) entry which is preliminary data.</text>
</comment>
<dbReference type="eggNOG" id="COG4487">
    <property type="taxonomic scope" value="Bacteria"/>
</dbReference>